<dbReference type="InParanoid" id="A0A6P7GT00"/>
<reference evidence="1" key="1">
    <citation type="submission" date="2025-08" db="UniProtKB">
        <authorList>
            <consortium name="RefSeq"/>
        </authorList>
    </citation>
    <scope>IDENTIFICATION</scope>
    <source>
        <tissue evidence="1">Whole insect</tissue>
    </source>
</reference>
<dbReference type="RefSeq" id="XP_028148448.1">
    <property type="nucleotide sequence ID" value="XM_028292647.1"/>
</dbReference>
<dbReference type="AlphaFoldDB" id="A0A6P7GT00"/>
<sequence length="101" mass="11652">MIIYHLITLFIAVKRVISAKHDSVSVLYIITIKMFFHQILYLHRVLRCIADSLTFWWSLVHYKAVDMMGARGIKGFLCFVGSASDNSHVYAVLLLFSTHTF</sequence>
<protein>
    <submittedName>
        <fullName evidence="1">Uncharacterized protein LOC114341836</fullName>
    </submittedName>
</protein>
<evidence type="ECO:0000313" key="1">
    <source>
        <dbReference type="RefSeq" id="XP_028148448.1"/>
    </source>
</evidence>
<gene>
    <name evidence="1" type="primary">LOC114341836</name>
</gene>
<proteinExistence type="predicted"/>
<name>A0A6P7GT00_DIAVI</name>
<organism evidence="1">
    <name type="scientific">Diabrotica virgifera virgifera</name>
    <name type="common">western corn rootworm</name>
    <dbReference type="NCBI Taxonomy" id="50390"/>
    <lineage>
        <taxon>Eukaryota</taxon>
        <taxon>Metazoa</taxon>
        <taxon>Ecdysozoa</taxon>
        <taxon>Arthropoda</taxon>
        <taxon>Hexapoda</taxon>
        <taxon>Insecta</taxon>
        <taxon>Pterygota</taxon>
        <taxon>Neoptera</taxon>
        <taxon>Endopterygota</taxon>
        <taxon>Coleoptera</taxon>
        <taxon>Polyphaga</taxon>
        <taxon>Cucujiformia</taxon>
        <taxon>Chrysomeloidea</taxon>
        <taxon>Chrysomelidae</taxon>
        <taxon>Galerucinae</taxon>
        <taxon>Diabroticina</taxon>
        <taxon>Diabroticites</taxon>
        <taxon>Diabrotica</taxon>
    </lineage>
</organism>
<accession>A0A6P7GT00</accession>